<keyword evidence="12" id="KW-0472">Membrane</keyword>
<evidence type="ECO:0000256" key="14">
    <source>
        <dbReference type="ARBA" id="ARBA00026081"/>
    </source>
</evidence>
<dbReference type="InterPro" id="IPR030921">
    <property type="entry name" value="LPS_export_LptB"/>
</dbReference>
<reference evidence="18" key="1">
    <citation type="journal article" date="2019" name="Int. J. Syst. Evol. Microbiol.">
        <title>The Global Catalogue of Microorganisms (GCM) 10K type strain sequencing project: providing services to taxonomists for standard genome sequencing and annotation.</title>
        <authorList>
            <consortium name="The Broad Institute Genomics Platform"/>
            <consortium name="The Broad Institute Genome Sequencing Center for Infectious Disease"/>
            <person name="Wu L."/>
            <person name="Ma J."/>
        </authorList>
    </citation>
    <scope>NUCLEOTIDE SEQUENCE [LARGE SCALE GENOMIC DNA]</scope>
    <source>
        <strain evidence="18">CGMCC 1.16275</strain>
    </source>
</reference>
<dbReference type="PROSITE" id="PS50893">
    <property type="entry name" value="ABC_TRANSPORTER_2"/>
    <property type="match status" value="1"/>
</dbReference>
<dbReference type="InterPro" id="IPR051120">
    <property type="entry name" value="ABC_AA/LPS_Transport"/>
</dbReference>
<dbReference type="NCBIfam" id="TIGR04406">
    <property type="entry name" value="LPS_export_lptB"/>
    <property type="match status" value="1"/>
</dbReference>
<comment type="caution">
    <text evidence="17">The sequence shown here is derived from an EMBL/GenBank/DDBJ whole genome shotgun (WGS) entry which is preliminary data.</text>
</comment>
<keyword evidence="9" id="KW-0547">Nucleotide-binding</keyword>
<gene>
    <name evidence="17" type="primary">lptB</name>
    <name evidence="17" type="ORF">ACFQPS_15735</name>
</gene>
<evidence type="ECO:0000313" key="18">
    <source>
        <dbReference type="Proteomes" id="UP001596456"/>
    </source>
</evidence>
<evidence type="ECO:0000256" key="4">
    <source>
        <dbReference type="ARBA" id="ARBA00017803"/>
    </source>
</evidence>
<dbReference type="InterPro" id="IPR032823">
    <property type="entry name" value="BCA_ABC_TP_C"/>
</dbReference>
<evidence type="ECO:0000256" key="15">
    <source>
        <dbReference type="SAM" id="MobiDB-lite"/>
    </source>
</evidence>
<dbReference type="GO" id="GO:0005524">
    <property type="term" value="F:ATP binding"/>
    <property type="evidence" value="ECO:0007669"/>
    <property type="project" value="UniProtKB-KW"/>
</dbReference>
<dbReference type="SMART" id="SM00382">
    <property type="entry name" value="AAA"/>
    <property type="match status" value="1"/>
</dbReference>
<sequence length="277" mass="30295">MSRTDTAPPPAQGRPGAGADDQGRPDQGRTGPRLVANNPGLVASKLGKSYKGRPVLRDVSLSVNRGEAVGLLGPNGAGKTTCFYIITGLILPDYGSITLDGTEITELPMYRRARLGIGYLPQEASIFRGLSVENNIRAVLEVVEPDRDTREHMLDELLAEFSISHLRRTPALALSGGERRRVEIARALASQPHFILLDEPFAGIDPIAVNDIRELVSHLRERGIGVLITDHNVRETLDIVDRAYILHDGMVLMEGAPSEIVAHKDVRRVYLGERFSL</sequence>
<evidence type="ECO:0000256" key="11">
    <source>
        <dbReference type="ARBA" id="ARBA00022967"/>
    </source>
</evidence>
<evidence type="ECO:0000256" key="10">
    <source>
        <dbReference type="ARBA" id="ARBA00022840"/>
    </source>
</evidence>
<evidence type="ECO:0000256" key="7">
    <source>
        <dbReference type="ARBA" id="ARBA00022490"/>
    </source>
</evidence>
<dbReference type="InterPro" id="IPR003593">
    <property type="entry name" value="AAA+_ATPase"/>
</dbReference>
<keyword evidence="7" id="KW-0963">Cytoplasm</keyword>
<dbReference type="PANTHER" id="PTHR45772">
    <property type="entry name" value="CONSERVED COMPONENT OF ABC TRANSPORTER FOR NATURAL AMINO ACIDS-RELATED"/>
    <property type="match status" value="1"/>
</dbReference>
<evidence type="ECO:0000256" key="5">
    <source>
        <dbReference type="ARBA" id="ARBA00022448"/>
    </source>
</evidence>
<evidence type="ECO:0000256" key="1">
    <source>
        <dbReference type="ARBA" id="ARBA00004496"/>
    </source>
</evidence>
<name>A0ABW2KZN1_9PROT</name>
<keyword evidence="18" id="KW-1185">Reference proteome</keyword>
<keyword evidence="5" id="KW-0813">Transport</keyword>
<evidence type="ECO:0000256" key="12">
    <source>
        <dbReference type="ARBA" id="ARBA00023136"/>
    </source>
</evidence>
<dbReference type="EMBL" id="JBHTCM010000018">
    <property type="protein sequence ID" value="MFC7334618.1"/>
    <property type="molecule type" value="Genomic_DNA"/>
</dbReference>
<accession>A0ABW2KZN1</accession>
<dbReference type="RefSeq" id="WP_377360168.1">
    <property type="nucleotide sequence ID" value="NZ_JBHTCM010000018.1"/>
</dbReference>
<evidence type="ECO:0000256" key="6">
    <source>
        <dbReference type="ARBA" id="ARBA00022475"/>
    </source>
</evidence>
<evidence type="ECO:0000256" key="8">
    <source>
        <dbReference type="ARBA" id="ARBA00022519"/>
    </source>
</evidence>
<feature type="domain" description="ABC transporter" evidence="16">
    <location>
        <begin position="41"/>
        <end position="273"/>
    </location>
</feature>
<evidence type="ECO:0000256" key="13">
    <source>
        <dbReference type="ARBA" id="ARBA00024818"/>
    </source>
</evidence>
<proteinExistence type="inferred from homology"/>
<comment type="subcellular location">
    <subcellularLocation>
        <location evidence="2">Cell inner membrane</location>
        <topology evidence="2">Peripheral membrane protein</topology>
        <orientation evidence="2">Cytoplasmic side</orientation>
    </subcellularLocation>
    <subcellularLocation>
        <location evidence="1">Cytoplasm</location>
    </subcellularLocation>
</comment>
<evidence type="ECO:0000256" key="2">
    <source>
        <dbReference type="ARBA" id="ARBA00004515"/>
    </source>
</evidence>
<dbReference type="PROSITE" id="PS00211">
    <property type="entry name" value="ABC_TRANSPORTER_1"/>
    <property type="match status" value="1"/>
</dbReference>
<dbReference type="InterPro" id="IPR027417">
    <property type="entry name" value="P-loop_NTPase"/>
</dbReference>
<evidence type="ECO:0000256" key="3">
    <source>
        <dbReference type="ARBA" id="ARBA00010865"/>
    </source>
</evidence>
<dbReference type="CDD" id="cd03218">
    <property type="entry name" value="ABC_YhbG"/>
    <property type="match status" value="1"/>
</dbReference>
<comment type="function">
    <text evidence="13">Part of the ABC transporter complex LptBFG involved in the translocation of lipopolysaccharide (LPS) from the inner membrane to the outer membrane. Probably responsible for energy coupling to the transport system.</text>
</comment>
<dbReference type="Pfam" id="PF12399">
    <property type="entry name" value="BCA_ABC_TP_C"/>
    <property type="match status" value="1"/>
</dbReference>
<feature type="region of interest" description="Disordered" evidence="15">
    <location>
        <begin position="1"/>
        <end position="39"/>
    </location>
</feature>
<dbReference type="Proteomes" id="UP001596456">
    <property type="component" value="Unassembled WGS sequence"/>
</dbReference>
<dbReference type="PANTHER" id="PTHR45772:SF10">
    <property type="entry name" value="LIPOPOLYSACCHARIDE EXPORT SYSTEM ATP-BINDING PROTEIN LPTB"/>
    <property type="match status" value="1"/>
</dbReference>
<dbReference type="Gene3D" id="3.40.50.300">
    <property type="entry name" value="P-loop containing nucleotide triphosphate hydrolases"/>
    <property type="match status" value="1"/>
</dbReference>
<dbReference type="InterPro" id="IPR017871">
    <property type="entry name" value="ABC_transporter-like_CS"/>
</dbReference>
<dbReference type="SUPFAM" id="SSF52540">
    <property type="entry name" value="P-loop containing nucleoside triphosphate hydrolases"/>
    <property type="match status" value="1"/>
</dbReference>
<keyword evidence="8" id="KW-0997">Cell inner membrane</keyword>
<keyword evidence="6" id="KW-1003">Cell membrane</keyword>
<evidence type="ECO:0000313" key="17">
    <source>
        <dbReference type="EMBL" id="MFC7334618.1"/>
    </source>
</evidence>
<organism evidence="17 18">
    <name type="scientific">Rhodocista pekingensis</name>
    <dbReference type="NCBI Taxonomy" id="201185"/>
    <lineage>
        <taxon>Bacteria</taxon>
        <taxon>Pseudomonadati</taxon>
        <taxon>Pseudomonadota</taxon>
        <taxon>Alphaproteobacteria</taxon>
        <taxon>Rhodospirillales</taxon>
        <taxon>Azospirillaceae</taxon>
        <taxon>Rhodocista</taxon>
    </lineage>
</organism>
<dbReference type="Pfam" id="PF00005">
    <property type="entry name" value="ABC_tran"/>
    <property type="match status" value="1"/>
</dbReference>
<evidence type="ECO:0000259" key="16">
    <source>
        <dbReference type="PROSITE" id="PS50893"/>
    </source>
</evidence>
<evidence type="ECO:0000256" key="9">
    <source>
        <dbReference type="ARBA" id="ARBA00022741"/>
    </source>
</evidence>
<comment type="subunit">
    <text evidence="14">Component of the lipopolysaccharide transport and assembly complex. The LptBFG transporter is composed of two ATP-binding proteins (LptB) and two transmembrane proteins (LptF and LptG).</text>
</comment>
<keyword evidence="11" id="KW-1278">Translocase</keyword>
<comment type="similarity">
    <text evidence="3">Belongs to the ABC transporter superfamily. Outer membrane lipopolysaccharide export (TC 1.B.42) family.</text>
</comment>
<keyword evidence="10 17" id="KW-0067">ATP-binding</keyword>
<dbReference type="InterPro" id="IPR003439">
    <property type="entry name" value="ABC_transporter-like_ATP-bd"/>
</dbReference>
<protein>
    <recommendedName>
        <fullName evidence="4">Lipopolysaccharide export system ATP-binding protein LptB</fullName>
    </recommendedName>
</protein>